<accession>A0A815GGA1</accession>
<dbReference type="Proteomes" id="UP000663829">
    <property type="component" value="Unassembled WGS sequence"/>
</dbReference>
<dbReference type="Proteomes" id="UP000681722">
    <property type="component" value="Unassembled WGS sequence"/>
</dbReference>
<comment type="caution">
    <text evidence="1">The sequence shown here is derived from an EMBL/GenBank/DDBJ whole genome shotgun (WGS) entry which is preliminary data.</text>
</comment>
<sequence length="80" mass="8816">MGTAIHCWCLDNWKRLVIPCGRSLLANEGFVLGNNAFPIRTTLLNSSGGRARVTADQYFQLPNQIPLVTSGYEELGNMFG</sequence>
<protein>
    <submittedName>
        <fullName evidence="1">Uncharacterized protein</fullName>
    </submittedName>
</protein>
<proteinExistence type="predicted"/>
<gene>
    <name evidence="1" type="ORF">GPM918_LOCUS30358</name>
    <name evidence="2" type="ORF">SRO942_LOCUS30969</name>
</gene>
<name>A0A815GGA1_9BILA</name>
<evidence type="ECO:0000313" key="1">
    <source>
        <dbReference type="EMBL" id="CAF1339463.1"/>
    </source>
</evidence>
<keyword evidence="3" id="KW-1185">Reference proteome</keyword>
<organism evidence="1 3">
    <name type="scientific">Didymodactylos carnosus</name>
    <dbReference type="NCBI Taxonomy" id="1234261"/>
    <lineage>
        <taxon>Eukaryota</taxon>
        <taxon>Metazoa</taxon>
        <taxon>Spiralia</taxon>
        <taxon>Gnathifera</taxon>
        <taxon>Rotifera</taxon>
        <taxon>Eurotatoria</taxon>
        <taxon>Bdelloidea</taxon>
        <taxon>Philodinida</taxon>
        <taxon>Philodinidae</taxon>
        <taxon>Didymodactylos</taxon>
    </lineage>
</organism>
<dbReference type="EMBL" id="CAJNOQ010014322">
    <property type="protein sequence ID" value="CAF1339463.1"/>
    <property type="molecule type" value="Genomic_DNA"/>
</dbReference>
<dbReference type="AlphaFoldDB" id="A0A815GGA1"/>
<reference evidence="1" key="1">
    <citation type="submission" date="2021-02" db="EMBL/GenBank/DDBJ databases">
        <authorList>
            <person name="Nowell W R."/>
        </authorList>
    </citation>
    <scope>NUCLEOTIDE SEQUENCE</scope>
</reference>
<dbReference type="EMBL" id="CAJOBC010057839">
    <property type="protein sequence ID" value="CAF4199289.1"/>
    <property type="molecule type" value="Genomic_DNA"/>
</dbReference>
<evidence type="ECO:0000313" key="3">
    <source>
        <dbReference type="Proteomes" id="UP000663829"/>
    </source>
</evidence>
<evidence type="ECO:0000313" key="2">
    <source>
        <dbReference type="EMBL" id="CAF4199289.1"/>
    </source>
</evidence>